<dbReference type="Gene3D" id="3.50.30.30">
    <property type="match status" value="1"/>
</dbReference>
<dbReference type="InterPro" id="IPR000209">
    <property type="entry name" value="Peptidase_S8/S53_dom"/>
</dbReference>
<evidence type="ECO:0000313" key="7">
    <source>
        <dbReference type="Proteomes" id="UP001085076"/>
    </source>
</evidence>
<reference evidence="6" key="1">
    <citation type="submission" date="2021-03" db="EMBL/GenBank/DDBJ databases">
        <authorList>
            <person name="Li Z."/>
            <person name="Yang C."/>
        </authorList>
    </citation>
    <scope>NUCLEOTIDE SEQUENCE</scope>
    <source>
        <strain evidence="6">Dzin_1.0</strain>
        <tissue evidence="6">Leaf</tissue>
    </source>
</reference>
<dbReference type="GO" id="GO:0004252">
    <property type="term" value="F:serine-type endopeptidase activity"/>
    <property type="evidence" value="ECO:0007669"/>
    <property type="project" value="InterPro"/>
</dbReference>
<keyword evidence="2" id="KW-0732">Signal</keyword>
<dbReference type="AlphaFoldDB" id="A0A9D5H422"/>
<evidence type="ECO:0000313" key="6">
    <source>
        <dbReference type="EMBL" id="KAJ0962610.1"/>
    </source>
</evidence>
<dbReference type="SUPFAM" id="SSF52743">
    <property type="entry name" value="Subtilisin-like"/>
    <property type="match status" value="1"/>
</dbReference>
<feature type="domain" description="Subtilisin-like protease fibronectin type-III" evidence="5">
    <location>
        <begin position="422"/>
        <end position="520"/>
    </location>
</feature>
<dbReference type="CDD" id="cd02120">
    <property type="entry name" value="PA_subtilisin_like"/>
    <property type="match status" value="1"/>
</dbReference>
<sequence length="521" mass="56244">MAPLAHLAVYKVCGDTFCKEIDLIAGIDAAIGDGVDVLSISIAGSSKPFYENAFDIATFKAARKGIFVSCSAGNQGPAESTISNRAPWYLTVAAGTMDRSIKAVVKLGDGQEFEGQTVFDQDKFPSTSLPLTFPIPFGIGAEETDNCNDDLKTLNPKDIVKKGEMVLCNALGSPPLGKYVQKLGGTAMILLNGETLGYTTFAEYRVLPASQVSYTDASKIFSYFNSSTKPTATIIFKGTIIGKSIEAPTVAYFSSRGPSKETPDVLKPDILGPGVNVLGAWIKPVGHDEKGSNVPYMKYFNFLSGTSMAAPHLSGIAALIKQKHPDWSPAAIKSAIMTTASTEDNNGSPIMDEQHHPASFFMMGAGHVNPQKAADPGLVFDIETEQYIAFLCGLGYNDKQVQIITGDMNTKCEDIQKISQSELNYPSIVLSSGKLTPPVIVNRTVTNVGEAMSTYQVEINMPNKVIVEVVPNVLKFHELNEKQSYQVRINSSSVVVSKKIMQGNLKWISDKYTVTTPIIIY</sequence>
<dbReference type="InterPro" id="IPR041469">
    <property type="entry name" value="Subtilisin-like_FN3"/>
</dbReference>
<keyword evidence="7" id="KW-1185">Reference proteome</keyword>
<comment type="caution">
    <text evidence="3">Lacks conserved residue(s) required for the propagation of feature annotation.</text>
</comment>
<evidence type="ECO:0000259" key="4">
    <source>
        <dbReference type="Pfam" id="PF00082"/>
    </source>
</evidence>
<dbReference type="PANTHER" id="PTHR10795">
    <property type="entry name" value="PROPROTEIN CONVERTASE SUBTILISIN/KEXIN"/>
    <property type="match status" value="1"/>
</dbReference>
<dbReference type="Proteomes" id="UP001085076">
    <property type="component" value="Miscellaneous, Linkage group lg09"/>
</dbReference>
<proteinExistence type="inferred from homology"/>
<dbReference type="Gene3D" id="3.40.50.200">
    <property type="entry name" value="Peptidase S8/S53 domain"/>
    <property type="match status" value="1"/>
</dbReference>
<dbReference type="InterPro" id="IPR036852">
    <property type="entry name" value="Peptidase_S8/S53_dom_sf"/>
</dbReference>
<comment type="caution">
    <text evidence="6">The sequence shown here is derived from an EMBL/GenBank/DDBJ whole genome shotgun (WGS) entry which is preliminary data.</text>
</comment>
<reference evidence="6" key="2">
    <citation type="journal article" date="2022" name="Hortic Res">
        <title>The genome of Dioscorea zingiberensis sheds light on the biosynthesis, origin and evolution of the medicinally important diosgenin saponins.</title>
        <authorList>
            <person name="Li Y."/>
            <person name="Tan C."/>
            <person name="Li Z."/>
            <person name="Guo J."/>
            <person name="Li S."/>
            <person name="Chen X."/>
            <person name="Wang C."/>
            <person name="Dai X."/>
            <person name="Yang H."/>
            <person name="Song W."/>
            <person name="Hou L."/>
            <person name="Xu J."/>
            <person name="Tong Z."/>
            <person name="Xu A."/>
            <person name="Yuan X."/>
            <person name="Wang W."/>
            <person name="Yang Q."/>
            <person name="Chen L."/>
            <person name="Sun Z."/>
            <person name="Wang K."/>
            <person name="Pan B."/>
            <person name="Chen J."/>
            <person name="Bao Y."/>
            <person name="Liu F."/>
            <person name="Qi X."/>
            <person name="Gang D.R."/>
            <person name="Wen J."/>
            <person name="Li J."/>
        </authorList>
    </citation>
    <scope>NUCLEOTIDE SEQUENCE</scope>
    <source>
        <strain evidence="6">Dzin_1.0</strain>
    </source>
</reference>
<dbReference type="Pfam" id="PF17766">
    <property type="entry name" value="fn3_6"/>
    <property type="match status" value="1"/>
</dbReference>
<dbReference type="Pfam" id="PF00082">
    <property type="entry name" value="Peptidase_S8"/>
    <property type="match status" value="1"/>
</dbReference>
<dbReference type="InterPro" id="IPR045051">
    <property type="entry name" value="SBT"/>
</dbReference>
<dbReference type="OrthoDB" id="640735at2759"/>
<protein>
    <submittedName>
        <fullName evidence="6">Uncharacterized protein</fullName>
    </submittedName>
</protein>
<dbReference type="GO" id="GO:0006508">
    <property type="term" value="P:proteolysis"/>
    <property type="evidence" value="ECO:0007669"/>
    <property type="project" value="InterPro"/>
</dbReference>
<accession>A0A9D5H422</accession>
<name>A0A9D5H422_9LILI</name>
<organism evidence="6 7">
    <name type="scientific">Dioscorea zingiberensis</name>
    <dbReference type="NCBI Taxonomy" id="325984"/>
    <lineage>
        <taxon>Eukaryota</taxon>
        <taxon>Viridiplantae</taxon>
        <taxon>Streptophyta</taxon>
        <taxon>Embryophyta</taxon>
        <taxon>Tracheophyta</taxon>
        <taxon>Spermatophyta</taxon>
        <taxon>Magnoliopsida</taxon>
        <taxon>Liliopsida</taxon>
        <taxon>Dioscoreales</taxon>
        <taxon>Dioscoreaceae</taxon>
        <taxon>Dioscorea</taxon>
    </lineage>
</organism>
<evidence type="ECO:0000256" key="2">
    <source>
        <dbReference type="ARBA" id="ARBA00022729"/>
    </source>
</evidence>
<dbReference type="EMBL" id="JAGGNH010000009">
    <property type="protein sequence ID" value="KAJ0962610.1"/>
    <property type="molecule type" value="Genomic_DNA"/>
</dbReference>
<dbReference type="PROSITE" id="PS51892">
    <property type="entry name" value="SUBTILASE"/>
    <property type="match status" value="1"/>
</dbReference>
<gene>
    <name evidence="6" type="ORF">J5N97_027732</name>
</gene>
<evidence type="ECO:0000256" key="1">
    <source>
        <dbReference type="ARBA" id="ARBA00011073"/>
    </source>
</evidence>
<evidence type="ECO:0000259" key="5">
    <source>
        <dbReference type="Pfam" id="PF17766"/>
    </source>
</evidence>
<comment type="similarity">
    <text evidence="1 3">Belongs to the peptidase S8 family.</text>
</comment>
<dbReference type="Gene3D" id="2.60.40.2310">
    <property type="match status" value="1"/>
</dbReference>
<evidence type="ECO:0000256" key="3">
    <source>
        <dbReference type="PROSITE-ProRule" id="PRU01240"/>
    </source>
</evidence>
<feature type="domain" description="Peptidase S8/S53" evidence="4">
    <location>
        <begin position="2"/>
        <end position="346"/>
    </location>
</feature>